<organism evidence="2 3">
    <name type="scientific">Roseospira navarrensis</name>
    <dbReference type="NCBI Taxonomy" id="140058"/>
    <lineage>
        <taxon>Bacteria</taxon>
        <taxon>Pseudomonadati</taxon>
        <taxon>Pseudomonadota</taxon>
        <taxon>Alphaproteobacteria</taxon>
        <taxon>Rhodospirillales</taxon>
        <taxon>Rhodospirillaceae</taxon>
        <taxon>Roseospira</taxon>
    </lineage>
</organism>
<gene>
    <name evidence="2" type="ORF">GHC57_05680</name>
</gene>
<dbReference type="GO" id="GO:0004602">
    <property type="term" value="F:glutathione peroxidase activity"/>
    <property type="evidence" value="ECO:0007669"/>
    <property type="project" value="TreeGrafter"/>
</dbReference>
<accession>A0A7X2D2S2</accession>
<comment type="caution">
    <text evidence="2">The sequence shown here is derived from an EMBL/GenBank/DDBJ whole genome shotgun (WGS) entry which is preliminary data.</text>
</comment>
<reference evidence="2 3" key="1">
    <citation type="submission" date="2019-10" db="EMBL/GenBank/DDBJ databases">
        <title>Draft whole-genome sequence of the purple nonsulfur photosynthetic bacterium Roseospira navarrensis DSM 15114.</title>
        <authorList>
            <person name="Kyndt J.A."/>
            <person name="Meyer T.E."/>
        </authorList>
    </citation>
    <scope>NUCLEOTIDE SEQUENCE [LARGE SCALE GENOMIC DNA]</scope>
    <source>
        <strain evidence="2 3">DSM 15114</strain>
    </source>
</reference>
<dbReference type="GO" id="GO:0018845">
    <property type="term" value="F:2-hydroxychromene-2-carboxylate isomerase activity"/>
    <property type="evidence" value="ECO:0007669"/>
    <property type="project" value="InterPro"/>
</dbReference>
<dbReference type="OrthoDB" id="5244108at2"/>
<dbReference type="SUPFAM" id="SSF52833">
    <property type="entry name" value="Thioredoxin-like"/>
    <property type="match status" value="1"/>
</dbReference>
<dbReference type="PANTHER" id="PTHR42943">
    <property type="entry name" value="GLUTATHIONE S-TRANSFERASE KAPPA"/>
    <property type="match status" value="1"/>
</dbReference>
<evidence type="ECO:0000313" key="2">
    <source>
        <dbReference type="EMBL" id="MQX36006.1"/>
    </source>
</evidence>
<dbReference type="GO" id="GO:0004364">
    <property type="term" value="F:glutathione transferase activity"/>
    <property type="evidence" value="ECO:0007669"/>
    <property type="project" value="TreeGrafter"/>
</dbReference>
<dbReference type="InterPro" id="IPR036249">
    <property type="entry name" value="Thioredoxin-like_sf"/>
</dbReference>
<proteinExistence type="predicted"/>
<dbReference type="Proteomes" id="UP000434582">
    <property type="component" value="Unassembled WGS sequence"/>
</dbReference>
<evidence type="ECO:0000313" key="3">
    <source>
        <dbReference type="Proteomes" id="UP000434582"/>
    </source>
</evidence>
<name>A0A7X2D2S2_9PROT</name>
<dbReference type="CDD" id="cd03022">
    <property type="entry name" value="DsbA_HCCA_Iso"/>
    <property type="match status" value="1"/>
</dbReference>
<dbReference type="GO" id="GO:0006749">
    <property type="term" value="P:glutathione metabolic process"/>
    <property type="evidence" value="ECO:0007669"/>
    <property type="project" value="TreeGrafter"/>
</dbReference>
<dbReference type="InterPro" id="IPR051924">
    <property type="entry name" value="GST_Kappa/NadH"/>
</dbReference>
<evidence type="ECO:0000259" key="1">
    <source>
        <dbReference type="Pfam" id="PF01323"/>
    </source>
</evidence>
<dbReference type="EMBL" id="WIVE01000011">
    <property type="protein sequence ID" value="MQX36006.1"/>
    <property type="molecule type" value="Genomic_DNA"/>
</dbReference>
<protein>
    <recommendedName>
        <fullName evidence="1">DSBA-like thioredoxin domain-containing protein</fullName>
    </recommendedName>
</protein>
<dbReference type="GO" id="GO:1901170">
    <property type="term" value="P:naphthalene catabolic process"/>
    <property type="evidence" value="ECO:0007669"/>
    <property type="project" value="InterPro"/>
</dbReference>
<dbReference type="InterPro" id="IPR001853">
    <property type="entry name" value="DSBA-like_thioredoxin_dom"/>
</dbReference>
<dbReference type="PANTHER" id="PTHR42943:SF13">
    <property type="entry name" value="GLUTATHIONE S-TRANSFERASE KAPPA-RELATED"/>
    <property type="match status" value="1"/>
</dbReference>
<dbReference type="Gene3D" id="3.40.30.10">
    <property type="entry name" value="Glutaredoxin"/>
    <property type="match status" value="1"/>
</dbReference>
<keyword evidence="3" id="KW-1185">Reference proteome</keyword>
<dbReference type="InterPro" id="IPR044087">
    <property type="entry name" value="NahD-like"/>
</dbReference>
<dbReference type="AlphaFoldDB" id="A0A7X2D2S2"/>
<dbReference type="Pfam" id="PF01323">
    <property type="entry name" value="DSBA"/>
    <property type="match status" value="1"/>
</dbReference>
<feature type="domain" description="DSBA-like thioredoxin" evidence="1">
    <location>
        <begin position="107"/>
        <end position="295"/>
    </location>
</feature>
<sequence length="299" mass="32742">MKAQGGGRDHQLFGQRGALLEAEGRGRPQFGIRRWGGRLWGRGGIGLCHARKMARRRRDVKNRTRTCRAGSGCLAIWTDRSTIRRKMKPIGVGRAAMSRIVTYYVFLNSPWSFMGGAPLAQVAHAAGATVEVRPIDLPRVFQETGGQPLSQRPKARQDYRLLELARWSRRRGLALVRHPDVFPCDERLAAACVMAHRAEGGDALALATAFGGAIWIANRDIGRRDVVVDVLTEQGLDADALLARAEGEADRWAAEREANTVAALADGCFGVPWYVVDGEAFWGQDRLDFVAEALAGAGE</sequence>